<dbReference type="EMBL" id="WJXA01000191">
    <property type="protein sequence ID" value="KAF7114740.1"/>
    <property type="molecule type" value="Genomic_DNA"/>
</dbReference>
<evidence type="ECO:0000313" key="2">
    <source>
        <dbReference type="Proteomes" id="UP000626092"/>
    </source>
</evidence>
<protein>
    <submittedName>
        <fullName evidence="1">Uncharacterized protein</fullName>
    </submittedName>
</protein>
<keyword evidence="2" id="KW-1185">Reference proteome</keyword>
<gene>
    <name evidence="1" type="ORF">RHSIM_RhsimUnG0079100</name>
</gene>
<comment type="caution">
    <text evidence="1">The sequence shown here is derived from an EMBL/GenBank/DDBJ whole genome shotgun (WGS) entry which is preliminary data.</text>
</comment>
<name>A0A834L2R0_RHOSS</name>
<accession>A0A834L2R0</accession>
<evidence type="ECO:0000313" key="1">
    <source>
        <dbReference type="EMBL" id="KAF7114740.1"/>
    </source>
</evidence>
<sequence length="111" mass="12646">MLAQRRRMSMFMGISIKRFMMTKIHQKMTFFQKGCILLKLHVKLGISPTANSSPSSDESISAWGDTDMSYLDERILPTPNLMMFSFSELRNATKNFGVDALLGEVDKHIIL</sequence>
<reference evidence="1" key="1">
    <citation type="submission" date="2019-11" db="EMBL/GenBank/DDBJ databases">
        <authorList>
            <person name="Liu Y."/>
            <person name="Hou J."/>
            <person name="Li T.-Q."/>
            <person name="Guan C.-H."/>
            <person name="Wu X."/>
            <person name="Wu H.-Z."/>
            <person name="Ling F."/>
            <person name="Zhang R."/>
            <person name="Shi X.-G."/>
            <person name="Ren J.-P."/>
            <person name="Chen E.-F."/>
            <person name="Sun J.-M."/>
        </authorList>
    </citation>
    <scope>NUCLEOTIDE SEQUENCE</scope>
    <source>
        <strain evidence="1">Adult_tree_wgs_1</strain>
        <tissue evidence="1">Leaves</tissue>
    </source>
</reference>
<dbReference type="OrthoDB" id="1750945at2759"/>
<dbReference type="AlphaFoldDB" id="A0A834L2R0"/>
<dbReference type="Proteomes" id="UP000626092">
    <property type="component" value="Unassembled WGS sequence"/>
</dbReference>
<proteinExistence type="predicted"/>
<organism evidence="1 2">
    <name type="scientific">Rhododendron simsii</name>
    <name type="common">Sims's rhododendron</name>
    <dbReference type="NCBI Taxonomy" id="118357"/>
    <lineage>
        <taxon>Eukaryota</taxon>
        <taxon>Viridiplantae</taxon>
        <taxon>Streptophyta</taxon>
        <taxon>Embryophyta</taxon>
        <taxon>Tracheophyta</taxon>
        <taxon>Spermatophyta</taxon>
        <taxon>Magnoliopsida</taxon>
        <taxon>eudicotyledons</taxon>
        <taxon>Gunneridae</taxon>
        <taxon>Pentapetalae</taxon>
        <taxon>asterids</taxon>
        <taxon>Ericales</taxon>
        <taxon>Ericaceae</taxon>
        <taxon>Ericoideae</taxon>
        <taxon>Rhodoreae</taxon>
        <taxon>Rhododendron</taxon>
    </lineage>
</organism>